<dbReference type="GO" id="GO:0005737">
    <property type="term" value="C:cytoplasm"/>
    <property type="evidence" value="ECO:0007669"/>
    <property type="project" value="TreeGrafter"/>
</dbReference>
<evidence type="ECO:0000256" key="3">
    <source>
        <dbReference type="ARBA" id="ARBA00022723"/>
    </source>
</evidence>
<feature type="region of interest" description="Disordered" evidence="14">
    <location>
        <begin position="187"/>
        <end position="222"/>
    </location>
</feature>
<dbReference type="GO" id="GO:0008270">
    <property type="term" value="F:zinc ion binding"/>
    <property type="evidence" value="ECO:0007669"/>
    <property type="project" value="UniProtKB-KW"/>
</dbReference>
<comment type="subcellular location">
    <subcellularLocation>
        <location evidence="1 13">Nucleus</location>
    </subcellularLocation>
</comment>
<dbReference type="GO" id="GO:0043175">
    <property type="term" value="F:RNA polymerase core enzyme binding"/>
    <property type="evidence" value="ECO:0007669"/>
    <property type="project" value="UniProtKB-UniRule"/>
</dbReference>
<evidence type="ECO:0000256" key="5">
    <source>
        <dbReference type="ARBA" id="ARBA00022801"/>
    </source>
</evidence>
<evidence type="ECO:0000256" key="6">
    <source>
        <dbReference type="ARBA" id="ARBA00022833"/>
    </source>
</evidence>
<keyword evidence="8 13" id="KW-0539">Nucleus</keyword>
<evidence type="ECO:0000259" key="15">
    <source>
        <dbReference type="PROSITE" id="PS51479"/>
    </source>
</evidence>
<keyword evidence="5 13" id="KW-0378">Hydrolase</keyword>
<dbReference type="Pfam" id="PF04181">
    <property type="entry name" value="RPAP2_Rtr1"/>
    <property type="match status" value="1"/>
</dbReference>
<feature type="region of interest" description="Disordered" evidence="14">
    <location>
        <begin position="261"/>
        <end position="299"/>
    </location>
</feature>
<dbReference type="AlphaFoldDB" id="A0A553QC75"/>
<gene>
    <name evidence="16" type="ORF">DNTS_007087</name>
</gene>
<feature type="compositionally biased region" description="Polar residues" evidence="14">
    <location>
        <begin position="269"/>
        <end position="289"/>
    </location>
</feature>
<accession>A0A553QC75</accession>
<evidence type="ECO:0000256" key="2">
    <source>
        <dbReference type="ARBA" id="ARBA00005676"/>
    </source>
</evidence>
<dbReference type="PANTHER" id="PTHR14732">
    <property type="entry name" value="RNA POLYMERASE II SUBUNIT B1 CTD PHOSPHATASE RPAP2-RELATED"/>
    <property type="match status" value="1"/>
</dbReference>
<dbReference type="GO" id="GO:0008420">
    <property type="term" value="F:RNA polymerase II CTD heptapeptide repeat phosphatase activity"/>
    <property type="evidence" value="ECO:0007669"/>
    <property type="project" value="UniProtKB-UniRule"/>
</dbReference>
<comment type="caution">
    <text evidence="16">The sequence shown here is derived from an EMBL/GenBank/DDBJ whole genome shotgun (WGS) entry which is preliminary data.</text>
</comment>
<sequence length="589" mass="66002">MVITSMEAAVVTRKTKSPKSKKGGKGNQVISAEDEARRREAVREALRQRLELERKALQVVEGLLEDRVTEQFLVECAWDITPANYKDTVEERSIAKLCGYPVCSNKLTNVPTQQYKISTKTNRVYDITERKCFCSNFCYKASKCFEFQISKIPLWLRKEESPPEVKLMKQGDGGSSGQEIQLIDKPVSEAEIENPTADNSESSREFSQSDHSDTEQDFVSSVGSKLHKHAKVHWAKLPEKDGVSENIAENTLAECTQRCDGENNDNCDHSQTSPLSKEPNGFTSNSAQDRSAECDPEEIVDSLSESGSFALVTGDLDITRVGMSRRAAAGLKGFLKDYNKPKSTPATHTPGILEVLKQTLIEWRTEETLKFLYGPEYTSRSDSVSAVPVKEEELDEDDLEDEEGLKMSTRPSAPAPDIETLRKQTEMLELQVKEFYKGTYTLPKDDESDAAVDAELAWGCGKDPPLPLVDSQAQHLIQKRIVVEKLKGSLRDVVGALHLTMNEVINDVNNLVRTFRFTNTNIIHKTPEWTLISVVLLSVLTEVSPLLRESFSRTQSLQFISSLMNELKLTQNDLQTLVLLFKPSVTTQR</sequence>
<comment type="catalytic activity">
    <reaction evidence="11 13">
        <text>O-phospho-L-threonyl-[protein] + H2O = L-threonyl-[protein] + phosphate</text>
        <dbReference type="Rhea" id="RHEA:47004"/>
        <dbReference type="Rhea" id="RHEA-COMP:11060"/>
        <dbReference type="Rhea" id="RHEA-COMP:11605"/>
        <dbReference type="ChEBI" id="CHEBI:15377"/>
        <dbReference type="ChEBI" id="CHEBI:30013"/>
        <dbReference type="ChEBI" id="CHEBI:43474"/>
        <dbReference type="ChEBI" id="CHEBI:61977"/>
        <dbReference type="EC" id="3.1.3.16"/>
    </reaction>
</comment>
<feature type="domain" description="RTR1-type" evidence="15">
    <location>
        <begin position="75"/>
        <end position="158"/>
    </location>
</feature>
<keyword evidence="7 13" id="KW-0904">Protein phosphatase</keyword>
<dbReference type="EMBL" id="SRMA01026120">
    <property type="protein sequence ID" value="TRY87527.1"/>
    <property type="molecule type" value="Genomic_DNA"/>
</dbReference>
<keyword evidence="6 13" id="KW-0862">Zinc</keyword>
<dbReference type="Proteomes" id="UP000316079">
    <property type="component" value="Unassembled WGS sequence"/>
</dbReference>
<evidence type="ECO:0000256" key="7">
    <source>
        <dbReference type="ARBA" id="ARBA00022912"/>
    </source>
</evidence>
<evidence type="ECO:0000256" key="14">
    <source>
        <dbReference type="SAM" id="MobiDB-lite"/>
    </source>
</evidence>
<dbReference type="STRING" id="623744.A0A553QC75"/>
<evidence type="ECO:0000313" key="16">
    <source>
        <dbReference type="EMBL" id="TRY87527.1"/>
    </source>
</evidence>
<dbReference type="InterPro" id="IPR007308">
    <property type="entry name" value="Rtr1/RPAP2_dom"/>
</dbReference>
<feature type="compositionally biased region" description="Acidic residues" evidence="14">
    <location>
        <begin position="392"/>
        <end position="403"/>
    </location>
</feature>
<name>A0A553QC75_9TELE</name>
<feature type="region of interest" description="Disordered" evidence="14">
    <location>
        <begin position="1"/>
        <end position="34"/>
    </location>
</feature>
<evidence type="ECO:0000256" key="12">
    <source>
        <dbReference type="PROSITE-ProRule" id="PRU00812"/>
    </source>
</evidence>
<feature type="region of interest" description="Disordered" evidence="14">
    <location>
        <begin position="383"/>
        <end position="416"/>
    </location>
</feature>
<protein>
    <recommendedName>
        <fullName evidence="13">RNA polymerase II subunit B1 CTD phosphatase RPAP2 homolog</fullName>
        <ecNumber evidence="13">3.1.3.16</ecNumber>
    </recommendedName>
</protein>
<comment type="catalytic activity">
    <reaction evidence="10 13">
        <text>O-phospho-L-seryl-[protein] + H2O = L-seryl-[protein] + phosphate</text>
        <dbReference type="Rhea" id="RHEA:20629"/>
        <dbReference type="Rhea" id="RHEA-COMP:9863"/>
        <dbReference type="Rhea" id="RHEA-COMP:11604"/>
        <dbReference type="ChEBI" id="CHEBI:15377"/>
        <dbReference type="ChEBI" id="CHEBI:29999"/>
        <dbReference type="ChEBI" id="CHEBI:43474"/>
        <dbReference type="ChEBI" id="CHEBI:83421"/>
        <dbReference type="EC" id="3.1.3.16"/>
    </reaction>
</comment>
<evidence type="ECO:0000313" key="17">
    <source>
        <dbReference type="Proteomes" id="UP000316079"/>
    </source>
</evidence>
<comment type="subunit">
    <text evidence="13">Associates with the RNA polymerase II complex.</text>
</comment>
<evidence type="ECO:0000256" key="13">
    <source>
        <dbReference type="RuleBase" id="RU367080"/>
    </source>
</evidence>
<keyword evidence="4 13" id="KW-0863">Zinc-finger</keyword>
<keyword evidence="17" id="KW-1185">Reference proteome</keyword>
<feature type="compositionally biased region" description="Basic and acidic residues" evidence="14">
    <location>
        <begin position="201"/>
        <end position="214"/>
    </location>
</feature>
<dbReference type="GO" id="GO:0005634">
    <property type="term" value="C:nucleus"/>
    <property type="evidence" value="ECO:0007669"/>
    <property type="project" value="UniProtKB-SubCell"/>
</dbReference>
<feature type="compositionally biased region" description="Basic residues" evidence="14">
    <location>
        <begin position="13"/>
        <end position="24"/>
    </location>
</feature>
<dbReference type="Gene3D" id="1.25.40.820">
    <property type="match status" value="1"/>
</dbReference>
<dbReference type="InterPro" id="IPR039693">
    <property type="entry name" value="Rtr1/RPAP2"/>
</dbReference>
<dbReference type="PANTHER" id="PTHR14732:SF0">
    <property type="entry name" value="RNA POLYMERASE II SUBUNIT B1 CTD PHOSPHATASE RPAP2-RELATED"/>
    <property type="match status" value="1"/>
</dbReference>
<evidence type="ECO:0000256" key="4">
    <source>
        <dbReference type="ARBA" id="ARBA00022771"/>
    </source>
</evidence>
<proteinExistence type="inferred from homology"/>
<organism evidence="16 17">
    <name type="scientific">Danionella cerebrum</name>
    <dbReference type="NCBI Taxonomy" id="2873325"/>
    <lineage>
        <taxon>Eukaryota</taxon>
        <taxon>Metazoa</taxon>
        <taxon>Chordata</taxon>
        <taxon>Craniata</taxon>
        <taxon>Vertebrata</taxon>
        <taxon>Euteleostomi</taxon>
        <taxon>Actinopterygii</taxon>
        <taxon>Neopterygii</taxon>
        <taxon>Teleostei</taxon>
        <taxon>Ostariophysi</taxon>
        <taxon>Cypriniformes</taxon>
        <taxon>Danionidae</taxon>
        <taxon>Danioninae</taxon>
        <taxon>Danionella</taxon>
    </lineage>
</organism>
<evidence type="ECO:0000256" key="9">
    <source>
        <dbReference type="ARBA" id="ARBA00045547"/>
    </source>
</evidence>
<evidence type="ECO:0000256" key="10">
    <source>
        <dbReference type="ARBA" id="ARBA00047761"/>
    </source>
</evidence>
<dbReference type="OrthoDB" id="2590500at2759"/>
<evidence type="ECO:0000256" key="1">
    <source>
        <dbReference type="ARBA" id="ARBA00004123"/>
    </source>
</evidence>
<dbReference type="InterPro" id="IPR038534">
    <property type="entry name" value="Rtr1/RPAP2_sf"/>
</dbReference>
<dbReference type="EC" id="3.1.3.16" evidence="13"/>
<evidence type="ECO:0000256" key="8">
    <source>
        <dbReference type="ARBA" id="ARBA00023242"/>
    </source>
</evidence>
<comment type="function">
    <text evidence="9">Protein phosphatase that displays CTD phosphatase activity and regulates transcription of snRNA genes. Recognizes and binds phosphorylated 'Ser-7' of the C-terminal heptapeptide repeat domain (CTD) of the largest RNA polymerase II subunit POLR2A, and mediates dephosphorylation of 'Ser-5' of the CTD, thereby promoting transcription of snRNA genes. Downstream of EIF2AK3/PERK, dephosphorylates ERN1, a sensor for the endoplasmic reticulum unfolded protein response (UPR), to abort failed ER-stress adaptation and trigger apoptosis.</text>
</comment>
<keyword evidence="3 13" id="KW-0479">Metal-binding</keyword>
<dbReference type="PROSITE" id="PS51479">
    <property type="entry name" value="ZF_RTR1"/>
    <property type="match status" value="1"/>
</dbReference>
<evidence type="ECO:0000256" key="11">
    <source>
        <dbReference type="ARBA" id="ARBA00048336"/>
    </source>
</evidence>
<reference evidence="16 17" key="1">
    <citation type="journal article" date="2019" name="Sci. Data">
        <title>Hybrid genome assembly and annotation of Danionella translucida.</title>
        <authorList>
            <person name="Kadobianskyi M."/>
            <person name="Schulze L."/>
            <person name="Schuelke M."/>
            <person name="Judkewitz B."/>
        </authorList>
    </citation>
    <scope>NUCLEOTIDE SEQUENCE [LARGE SCALE GENOMIC DNA]</scope>
    <source>
        <strain evidence="16 17">Bolton</strain>
    </source>
</reference>
<comment type="similarity">
    <text evidence="2 12 13">Belongs to the RPAP2 family.</text>
</comment>